<reference evidence="3 4" key="1">
    <citation type="submission" date="2024-05" db="EMBL/GenBank/DDBJ databases">
        <title>Genetic variation in Jamaican populations of the coffee berry borer (Hypothenemus hampei).</title>
        <authorList>
            <person name="Errbii M."/>
            <person name="Myrie A."/>
        </authorList>
    </citation>
    <scope>NUCLEOTIDE SEQUENCE [LARGE SCALE GENOMIC DNA]</scope>
    <source>
        <strain evidence="3">JA-Hopewell-2020-01-JO</strain>
        <tissue evidence="3">Whole body</tissue>
    </source>
</reference>
<dbReference type="Gene3D" id="3.30.63.10">
    <property type="entry name" value="Guanylate Kinase phosphate binding domain"/>
    <property type="match status" value="1"/>
</dbReference>
<dbReference type="Proteomes" id="UP001566132">
    <property type="component" value="Unassembled WGS sequence"/>
</dbReference>
<dbReference type="Pfam" id="PF00625">
    <property type="entry name" value="Guanylate_kin"/>
    <property type="match status" value="1"/>
</dbReference>
<accession>A0ABD1F0N3</accession>
<dbReference type="PROSITE" id="PS50052">
    <property type="entry name" value="GUANYLATE_KINASE_2"/>
    <property type="match status" value="1"/>
</dbReference>
<evidence type="ECO:0000259" key="2">
    <source>
        <dbReference type="PROSITE" id="PS50052"/>
    </source>
</evidence>
<dbReference type="SUPFAM" id="SSF52540">
    <property type="entry name" value="P-loop containing nucleoside triphosphate hydrolases"/>
    <property type="match status" value="1"/>
</dbReference>
<feature type="domain" description="Guanylate kinase-like" evidence="2">
    <location>
        <begin position="49"/>
        <end position="82"/>
    </location>
</feature>
<protein>
    <recommendedName>
        <fullName evidence="2">Guanylate kinase-like domain-containing protein</fullName>
    </recommendedName>
</protein>
<keyword evidence="4" id="KW-1185">Reference proteome</keyword>
<organism evidence="3 4">
    <name type="scientific">Hypothenemus hampei</name>
    <name type="common">Coffee berry borer</name>
    <dbReference type="NCBI Taxonomy" id="57062"/>
    <lineage>
        <taxon>Eukaryota</taxon>
        <taxon>Metazoa</taxon>
        <taxon>Ecdysozoa</taxon>
        <taxon>Arthropoda</taxon>
        <taxon>Hexapoda</taxon>
        <taxon>Insecta</taxon>
        <taxon>Pterygota</taxon>
        <taxon>Neoptera</taxon>
        <taxon>Endopterygota</taxon>
        <taxon>Coleoptera</taxon>
        <taxon>Polyphaga</taxon>
        <taxon>Cucujiformia</taxon>
        <taxon>Curculionidae</taxon>
        <taxon>Scolytinae</taxon>
        <taxon>Hypothenemus</taxon>
    </lineage>
</organism>
<sequence>MNRDQSGYFDKQSTLDWKKKSYLFSHKFPFVKSKDEKSEDGSDQSNKIELGSCVPHTTRPKKEYEIDGRDHHFVASRKQIEKHSKSLIYRGGTVKG</sequence>
<name>A0ABD1F0N3_HYPHA</name>
<proteinExistence type="predicted"/>
<dbReference type="InterPro" id="IPR008145">
    <property type="entry name" value="GK/Ca_channel_bsu"/>
</dbReference>
<evidence type="ECO:0000256" key="1">
    <source>
        <dbReference type="SAM" id="MobiDB-lite"/>
    </source>
</evidence>
<dbReference type="InterPro" id="IPR027417">
    <property type="entry name" value="P-loop_NTPase"/>
</dbReference>
<gene>
    <name evidence="3" type="ORF">ABEB36_005789</name>
</gene>
<dbReference type="EMBL" id="JBDJPC010000004">
    <property type="protein sequence ID" value="KAL1506419.1"/>
    <property type="molecule type" value="Genomic_DNA"/>
</dbReference>
<dbReference type="AlphaFoldDB" id="A0ABD1F0N3"/>
<feature type="region of interest" description="Disordered" evidence="1">
    <location>
        <begin position="33"/>
        <end position="60"/>
    </location>
</feature>
<dbReference type="InterPro" id="IPR008144">
    <property type="entry name" value="Guanylate_kin-like_dom"/>
</dbReference>
<comment type="caution">
    <text evidence="3">The sequence shown here is derived from an EMBL/GenBank/DDBJ whole genome shotgun (WGS) entry which is preliminary data.</text>
</comment>
<dbReference type="Gene3D" id="3.40.50.300">
    <property type="entry name" value="P-loop containing nucleotide triphosphate hydrolases"/>
    <property type="match status" value="1"/>
</dbReference>
<evidence type="ECO:0000313" key="3">
    <source>
        <dbReference type="EMBL" id="KAL1506419.1"/>
    </source>
</evidence>
<evidence type="ECO:0000313" key="4">
    <source>
        <dbReference type="Proteomes" id="UP001566132"/>
    </source>
</evidence>